<keyword evidence="1" id="KW-0812">Transmembrane</keyword>
<gene>
    <name evidence="2" type="ordered locus">Bcen_4928</name>
</gene>
<evidence type="ECO:0000256" key="1">
    <source>
        <dbReference type="SAM" id="Phobius"/>
    </source>
</evidence>
<proteinExistence type="predicted"/>
<keyword evidence="1" id="KW-0472">Membrane</keyword>
<dbReference type="AlphaFoldDB" id="A0A0H2XZ46"/>
<keyword evidence="1" id="KW-1133">Transmembrane helix</keyword>
<dbReference type="EMBL" id="CP000379">
    <property type="protein sequence ID" value="ABF79804.1"/>
    <property type="molecule type" value="Genomic_DNA"/>
</dbReference>
<accession>A0A0H2XZ46</accession>
<reference evidence="2" key="1">
    <citation type="submission" date="2006-05" db="EMBL/GenBank/DDBJ databases">
        <title>Complete sequence of chromosome 2 of Burkholderia cenocepacia AU 1054.</title>
        <authorList>
            <consortium name="US DOE Joint Genome Institute"/>
            <person name="Copeland A."/>
            <person name="Lucas S."/>
            <person name="Lapidus A."/>
            <person name="Barry K."/>
            <person name="Detter J.C."/>
            <person name="Glavina del Rio T."/>
            <person name="Hammon N."/>
            <person name="Israni S."/>
            <person name="Dalin E."/>
            <person name="Tice H."/>
            <person name="Pitluck S."/>
            <person name="Chain P."/>
            <person name="Malfatti S."/>
            <person name="Shin M."/>
            <person name="Vergez L."/>
            <person name="Schmutz J."/>
            <person name="Larimer F."/>
            <person name="Land M."/>
            <person name="Hauser L."/>
            <person name="Kyrpides N."/>
            <person name="Lykidis A."/>
            <person name="LiPuma J.J."/>
            <person name="Konstantinidis K."/>
            <person name="Tiedje J.M."/>
            <person name="Richardson P."/>
        </authorList>
    </citation>
    <scope>NUCLEOTIDE SEQUENCE [LARGE SCALE GENOMIC DNA]</scope>
    <source>
        <strain evidence="2">AU 1054</strain>
    </source>
</reference>
<sequence>MSGFIRPLQSGDVSAIAAGVVGWAVFALFLHDPLIGVRPFG</sequence>
<name>A0A0H2XZ46_BURO1</name>
<evidence type="ECO:0000313" key="2">
    <source>
        <dbReference type="EMBL" id="ABF79804.1"/>
    </source>
</evidence>
<feature type="transmembrane region" description="Helical" evidence="1">
    <location>
        <begin position="12"/>
        <end position="31"/>
    </location>
</feature>
<protein>
    <submittedName>
        <fullName evidence="2">Uncharacterized protein</fullName>
    </submittedName>
</protein>
<dbReference type="HOGENOM" id="CLU_3266806_0_0_4"/>
<organism evidence="2">
    <name type="scientific">Burkholderia orbicola (strain AU 1054)</name>
    <dbReference type="NCBI Taxonomy" id="331271"/>
    <lineage>
        <taxon>Bacteria</taxon>
        <taxon>Pseudomonadati</taxon>
        <taxon>Pseudomonadota</taxon>
        <taxon>Betaproteobacteria</taxon>
        <taxon>Burkholderiales</taxon>
        <taxon>Burkholderiaceae</taxon>
        <taxon>Burkholderia</taxon>
        <taxon>Burkholderia cepacia complex</taxon>
        <taxon>Burkholderia orbicola</taxon>
    </lineage>
</organism>